<dbReference type="InterPro" id="IPR000206">
    <property type="entry name" value="Ribosomal_bL12"/>
</dbReference>
<feature type="domain" description="Large ribosomal subunit protein bL12 C-terminal" evidence="5">
    <location>
        <begin position="75"/>
        <end position="103"/>
    </location>
</feature>
<keyword evidence="1 6" id="KW-0689">Ribosomal protein</keyword>
<keyword evidence="4" id="KW-0472">Membrane</keyword>
<proteinExistence type="predicted"/>
<dbReference type="SUPFAM" id="SSF54736">
    <property type="entry name" value="ClpS-like"/>
    <property type="match status" value="2"/>
</dbReference>
<sequence length="175" mass="18606">MSDTGLILVVIVSVVVGLLIGALFRRPGRDVNLVPPDLSAGRPAADPAASGVVAGQGVPADQRTLADEVVALLRAGRKIQAVKVVRERTDLSLREAKDAVEEIERHGPQASYGLAKMPSRSADRPGKTALPLLPPDVADQARVLAQRGRKIEAIKLVRQHTGLGLREAKEAVERL</sequence>
<name>A0ABW3YGE4_9ACTN</name>
<reference evidence="7" key="1">
    <citation type="journal article" date="2019" name="Int. J. Syst. Evol. Microbiol.">
        <title>The Global Catalogue of Microorganisms (GCM) 10K type strain sequencing project: providing services to taxonomists for standard genome sequencing and annotation.</title>
        <authorList>
            <consortium name="The Broad Institute Genomics Platform"/>
            <consortium name="The Broad Institute Genome Sequencing Center for Infectious Disease"/>
            <person name="Wu L."/>
            <person name="Ma J."/>
        </authorList>
    </citation>
    <scope>NUCLEOTIDE SEQUENCE [LARGE SCALE GENOMIC DNA]</scope>
    <source>
        <strain evidence="7">JCM 31037</strain>
    </source>
</reference>
<feature type="transmembrane region" description="Helical" evidence="4">
    <location>
        <begin position="6"/>
        <end position="24"/>
    </location>
</feature>
<protein>
    <submittedName>
        <fullName evidence="6">Ribosomal protein L7/L12</fullName>
    </submittedName>
</protein>
<dbReference type="EMBL" id="JBHTMP010000030">
    <property type="protein sequence ID" value="MFD1323284.1"/>
    <property type="molecule type" value="Genomic_DNA"/>
</dbReference>
<keyword evidence="4" id="KW-1133">Transmembrane helix</keyword>
<evidence type="ECO:0000259" key="5">
    <source>
        <dbReference type="Pfam" id="PF00542"/>
    </source>
</evidence>
<evidence type="ECO:0000313" key="6">
    <source>
        <dbReference type="EMBL" id="MFD1323284.1"/>
    </source>
</evidence>
<dbReference type="Gene3D" id="3.30.1390.10">
    <property type="match status" value="2"/>
</dbReference>
<accession>A0ABW3YGE4</accession>
<feature type="domain" description="Large ribosomal subunit protein bL12 C-terminal" evidence="5">
    <location>
        <begin position="149"/>
        <end position="174"/>
    </location>
</feature>
<comment type="caution">
    <text evidence="6">The sequence shown here is derived from an EMBL/GenBank/DDBJ whole genome shotgun (WGS) entry which is preliminary data.</text>
</comment>
<dbReference type="PANTHER" id="PTHR45987">
    <property type="entry name" value="39S RIBOSOMAL PROTEIN L12"/>
    <property type="match status" value="1"/>
</dbReference>
<dbReference type="Pfam" id="PF00542">
    <property type="entry name" value="Ribosomal_L12"/>
    <property type="match status" value="2"/>
</dbReference>
<dbReference type="Proteomes" id="UP001597260">
    <property type="component" value="Unassembled WGS sequence"/>
</dbReference>
<dbReference type="GO" id="GO:0005840">
    <property type="term" value="C:ribosome"/>
    <property type="evidence" value="ECO:0007669"/>
    <property type="project" value="UniProtKB-KW"/>
</dbReference>
<dbReference type="InterPro" id="IPR013823">
    <property type="entry name" value="Ribosomal_bL12_C"/>
</dbReference>
<keyword evidence="2" id="KW-0687">Ribonucleoprotein</keyword>
<dbReference type="InterPro" id="IPR014719">
    <property type="entry name" value="Ribosomal_bL12_C/ClpS-like"/>
</dbReference>
<keyword evidence="4" id="KW-0812">Transmembrane</keyword>
<keyword evidence="7" id="KW-1185">Reference proteome</keyword>
<dbReference type="PANTHER" id="PTHR45987:SF4">
    <property type="entry name" value="LARGE RIBOSOMAL SUBUNIT PROTEIN BL12M"/>
    <property type="match status" value="1"/>
</dbReference>
<evidence type="ECO:0000256" key="4">
    <source>
        <dbReference type="SAM" id="Phobius"/>
    </source>
</evidence>
<dbReference type="RefSeq" id="WP_377572437.1">
    <property type="nucleotide sequence ID" value="NZ_JBHTMP010000030.1"/>
</dbReference>
<gene>
    <name evidence="6" type="ORF">ACFQ4H_19540</name>
</gene>
<evidence type="ECO:0000313" key="7">
    <source>
        <dbReference type="Proteomes" id="UP001597260"/>
    </source>
</evidence>
<organism evidence="6 7">
    <name type="scientific">Micromonospora sonneratiae</name>
    <dbReference type="NCBI Taxonomy" id="1184706"/>
    <lineage>
        <taxon>Bacteria</taxon>
        <taxon>Bacillati</taxon>
        <taxon>Actinomycetota</taxon>
        <taxon>Actinomycetes</taxon>
        <taxon>Micromonosporales</taxon>
        <taxon>Micromonosporaceae</taxon>
        <taxon>Micromonospora</taxon>
    </lineage>
</organism>
<evidence type="ECO:0000256" key="1">
    <source>
        <dbReference type="ARBA" id="ARBA00022980"/>
    </source>
</evidence>
<evidence type="ECO:0000256" key="3">
    <source>
        <dbReference type="SAM" id="MobiDB-lite"/>
    </source>
</evidence>
<evidence type="ECO:0000256" key="2">
    <source>
        <dbReference type="ARBA" id="ARBA00023274"/>
    </source>
</evidence>
<feature type="region of interest" description="Disordered" evidence="3">
    <location>
        <begin position="112"/>
        <end position="133"/>
    </location>
</feature>